<dbReference type="GO" id="GO:0004399">
    <property type="term" value="F:histidinol dehydrogenase activity"/>
    <property type="evidence" value="ECO:0007669"/>
    <property type="project" value="UniProtKB-UniRule"/>
</dbReference>
<evidence type="ECO:0000256" key="4">
    <source>
        <dbReference type="ARBA" id="ARBA00012965"/>
    </source>
</evidence>
<evidence type="ECO:0000256" key="17">
    <source>
        <dbReference type="PIRSR" id="PIRSR000099-4"/>
    </source>
</evidence>
<keyword evidence="6 12" id="KW-0479">Metal-binding</keyword>
<feature type="binding site" evidence="12 16">
    <location>
        <position position="356"/>
    </location>
    <ligand>
        <name>substrate</name>
    </ligand>
</feature>
<feature type="binding site" evidence="12 17">
    <location>
        <position position="258"/>
    </location>
    <ligand>
        <name>Zn(2+)</name>
        <dbReference type="ChEBI" id="CHEBI:29105"/>
    </ligand>
</feature>
<dbReference type="Gene3D" id="3.40.50.1980">
    <property type="entry name" value="Nitrogenase molybdenum iron protein domain"/>
    <property type="match status" value="2"/>
</dbReference>
<dbReference type="PIRSF" id="PIRSF000099">
    <property type="entry name" value="Histidinol_dh"/>
    <property type="match status" value="1"/>
</dbReference>
<feature type="active site" description="Proton acceptor" evidence="12 14">
    <location>
        <position position="323"/>
    </location>
</feature>
<dbReference type="InterPro" id="IPR012131">
    <property type="entry name" value="Hstdl_DH"/>
</dbReference>
<evidence type="ECO:0000256" key="11">
    <source>
        <dbReference type="ARBA" id="ARBA00049489"/>
    </source>
</evidence>
<dbReference type="EC" id="1.1.1.23" evidence="4 12"/>
<dbReference type="OrthoDB" id="9805269at2"/>
<feature type="binding site" evidence="12 15">
    <location>
        <position position="186"/>
    </location>
    <ligand>
        <name>NAD(+)</name>
        <dbReference type="ChEBI" id="CHEBI:57540"/>
    </ligand>
</feature>
<accession>A0A4R7F170</accession>
<evidence type="ECO:0000256" key="7">
    <source>
        <dbReference type="ARBA" id="ARBA00022833"/>
    </source>
</evidence>
<feature type="binding site" evidence="12 16">
    <location>
        <position position="415"/>
    </location>
    <ligand>
        <name>substrate</name>
    </ligand>
</feature>
<evidence type="ECO:0000256" key="1">
    <source>
        <dbReference type="ARBA" id="ARBA00003850"/>
    </source>
</evidence>
<dbReference type="InterPro" id="IPR016161">
    <property type="entry name" value="Ald_DH/histidinol_DH"/>
</dbReference>
<dbReference type="PRINTS" id="PR00083">
    <property type="entry name" value="HOLDHDRGNASE"/>
</dbReference>
<dbReference type="CDD" id="cd06572">
    <property type="entry name" value="Histidinol_dh"/>
    <property type="match status" value="1"/>
</dbReference>
<dbReference type="FunFam" id="3.40.50.1980:FF:000001">
    <property type="entry name" value="Histidinol dehydrogenase"/>
    <property type="match status" value="1"/>
</dbReference>
<keyword evidence="10 12" id="KW-0368">Histidine biosynthesis</keyword>
<feature type="active site" description="Proton acceptor" evidence="12 14">
    <location>
        <position position="322"/>
    </location>
</feature>
<dbReference type="Gene3D" id="1.20.5.1300">
    <property type="match status" value="1"/>
</dbReference>
<comment type="cofactor">
    <cofactor evidence="12 17">
        <name>Zn(2+)</name>
        <dbReference type="ChEBI" id="CHEBI:29105"/>
    </cofactor>
    <text evidence="12 17">Binds 1 zinc ion per subunit.</text>
</comment>
<keyword evidence="8 12" id="KW-0560">Oxidoreductase</keyword>
<feature type="binding site" evidence="12 16">
    <location>
        <position position="410"/>
    </location>
    <ligand>
        <name>substrate</name>
    </ligand>
</feature>
<evidence type="ECO:0000256" key="6">
    <source>
        <dbReference type="ARBA" id="ARBA00022723"/>
    </source>
</evidence>
<evidence type="ECO:0000256" key="14">
    <source>
        <dbReference type="PIRSR" id="PIRSR000099-1"/>
    </source>
</evidence>
<evidence type="ECO:0000256" key="5">
    <source>
        <dbReference type="ARBA" id="ARBA00022605"/>
    </source>
</evidence>
<dbReference type="SUPFAM" id="SSF53720">
    <property type="entry name" value="ALDH-like"/>
    <property type="match status" value="1"/>
</dbReference>
<dbReference type="GO" id="GO:0005829">
    <property type="term" value="C:cytosol"/>
    <property type="evidence" value="ECO:0007669"/>
    <property type="project" value="TreeGrafter"/>
</dbReference>
<evidence type="ECO:0000256" key="2">
    <source>
        <dbReference type="ARBA" id="ARBA00004940"/>
    </source>
</evidence>
<dbReference type="EMBL" id="SOAG01000017">
    <property type="protein sequence ID" value="TDS56914.1"/>
    <property type="molecule type" value="Genomic_DNA"/>
</dbReference>
<feature type="binding site" evidence="12 16">
    <location>
        <position position="255"/>
    </location>
    <ligand>
        <name>substrate</name>
    </ligand>
</feature>
<feature type="binding site" evidence="12 16">
    <location>
        <position position="323"/>
    </location>
    <ligand>
        <name>substrate</name>
    </ligand>
</feature>
<comment type="pathway">
    <text evidence="2 12">Amino-acid biosynthesis; L-histidine biosynthesis; L-histidine from 5-phospho-alpha-D-ribose 1-diphosphate: step 9/9.</text>
</comment>
<protein>
    <recommendedName>
        <fullName evidence="4 12">Histidinol dehydrogenase</fullName>
        <shortName evidence="12">HDH</shortName>
        <ecNumber evidence="4 12">1.1.1.23</ecNumber>
    </recommendedName>
</protein>
<evidence type="ECO:0000256" key="8">
    <source>
        <dbReference type="ARBA" id="ARBA00023002"/>
    </source>
</evidence>
<comment type="function">
    <text evidence="1 12">Catalyzes the sequential NAD-dependent oxidations of L-histidinol to L-histidinaldehyde and then to L-histidine.</text>
</comment>
<proteinExistence type="inferred from homology"/>
<keyword evidence="5 12" id="KW-0028">Amino-acid biosynthesis</keyword>
<dbReference type="InterPro" id="IPR022695">
    <property type="entry name" value="Histidinol_DH_monofunct"/>
</dbReference>
<dbReference type="GO" id="GO:0000105">
    <property type="term" value="P:L-histidine biosynthetic process"/>
    <property type="evidence" value="ECO:0007669"/>
    <property type="project" value="UniProtKB-UniRule"/>
</dbReference>
<keyword evidence="9 12" id="KW-0520">NAD</keyword>
<organism evidence="19 20">
    <name type="scientific">Myroides indicus</name>
    <dbReference type="NCBI Taxonomy" id="1323422"/>
    <lineage>
        <taxon>Bacteria</taxon>
        <taxon>Pseudomonadati</taxon>
        <taxon>Bacteroidota</taxon>
        <taxon>Flavobacteriia</taxon>
        <taxon>Flavobacteriales</taxon>
        <taxon>Flavobacteriaceae</taxon>
        <taxon>Myroides</taxon>
    </lineage>
</organism>
<keyword evidence="7 12" id="KW-0862">Zinc</keyword>
<evidence type="ECO:0000256" key="18">
    <source>
        <dbReference type="RuleBase" id="RU004175"/>
    </source>
</evidence>
<gene>
    <name evidence="12" type="primary">hisD</name>
    <name evidence="19" type="ORF">C8P70_1173</name>
</gene>
<dbReference type="FunFam" id="3.40.50.1980:FF:000002">
    <property type="entry name" value="Histidinol dehydrogenase, chloroplastic"/>
    <property type="match status" value="1"/>
</dbReference>
<dbReference type="GO" id="GO:0051287">
    <property type="term" value="F:NAD binding"/>
    <property type="evidence" value="ECO:0007669"/>
    <property type="project" value="InterPro"/>
</dbReference>
<dbReference type="UniPathway" id="UPA00031">
    <property type="reaction ID" value="UER00014"/>
</dbReference>
<feature type="binding site" evidence="12 15">
    <location>
        <position position="124"/>
    </location>
    <ligand>
        <name>NAD(+)</name>
        <dbReference type="ChEBI" id="CHEBI:57540"/>
    </ligand>
</feature>
<evidence type="ECO:0000256" key="9">
    <source>
        <dbReference type="ARBA" id="ARBA00023027"/>
    </source>
</evidence>
<evidence type="ECO:0000256" key="15">
    <source>
        <dbReference type="PIRSR" id="PIRSR000099-2"/>
    </source>
</evidence>
<feature type="binding site" evidence="12 16">
    <location>
        <position position="233"/>
    </location>
    <ligand>
        <name>substrate</name>
    </ligand>
</feature>
<dbReference type="PANTHER" id="PTHR21256:SF2">
    <property type="entry name" value="HISTIDINE BIOSYNTHESIS TRIFUNCTIONAL PROTEIN"/>
    <property type="match status" value="1"/>
</dbReference>
<feature type="binding site" evidence="12 15">
    <location>
        <position position="209"/>
    </location>
    <ligand>
        <name>NAD(+)</name>
        <dbReference type="ChEBI" id="CHEBI:57540"/>
    </ligand>
</feature>
<keyword evidence="20" id="KW-1185">Reference proteome</keyword>
<feature type="binding site" evidence="12 17">
    <location>
        <position position="255"/>
    </location>
    <ligand>
        <name>Zn(2+)</name>
        <dbReference type="ChEBI" id="CHEBI:29105"/>
    </ligand>
</feature>
<dbReference type="HAMAP" id="MF_01024">
    <property type="entry name" value="HisD"/>
    <property type="match status" value="1"/>
</dbReference>
<evidence type="ECO:0000256" key="16">
    <source>
        <dbReference type="PIRSR" id="PIRSR000099-3"/>
    </source>
</evidence>
<evidence type="ECO:0000256" key="3">
    <source>
        <dbReference type="ARBA" id="ARBA00010178"/>
    </source>
</evidence>
<evidence type="ECO:0000313" key="20">
    <source>
        <dbReference type="Proteomes" id="UP000295215"/>
    </source>
</evidence>
<dbReference type="GO" id="GO:0008270">
    <property type="term" value="F:zinc ion binding"/>
    <property type="evidence" value="ECO:0007669"/>
    <property type="project" value="UniProtKB-UniRule"/>
</dbReference>
<sequence length="430" mass="47036">MKTIKFPEVSQWSVLSKRPSLTESEVNKTVSSILQDVLNEGDVALLELTETLDKCKLSNLQVSRKEFLAAKNKISQKLKTAIQTAFNNIEKFHLSQREVPQRIETTKGVFCWRKSIPIERVGLYIPGGLAPLFSTLLMLGIPAKIAGCKSIAICTPPNKKGDIDPAILYVASLLGIDEIYKVGGAQAIASLAYGTKTIQKVNKIFGPGNQFVTKAKEIVSSEGTAIDMPAGASEVLIIADEEANPEFIAADLLSQAEHGIDSQVVFVTDNINIINCVKHNISKQLLTLPRRDIITKALESTLFILFKSIEECFAFSNQYAPEHLIIALESYEKYVDMITNAGSVFLGQYACESAGDYASGTNHTLPTNAHAKSYSGVSLDSFMKKITFQTITIEGIQNLGPTIEILAEAEKLIAHKNAVTIRLNTINNEK</sequence>
<comment type="similarity">
    <text evidence="3 12 13 18">Belongs to the histidinol dehydrogenase family.</text>
</comment>
<dbReference type="NCBIfam" id="TIGR00069">
    <property type="entry name" value="hisD"/>
    <property type="match status" value="1"/>
</dbReference>
<feature type="binding site" evidence="12 17">
    <location>
        <position position="356"/>
    </location>
    <ligand>
        <name>Zn(2+)</name>
        <dbReference type="ChEBI" id="CHEBI:29105"/>
    </ligand>
</feature>
<dbReference type="PANTHER" id="PTHR21256">
    <property type="entry name" value="HISTIDINOL DEHYDROGENASE HDH"/>
    <property type="match status" value="1"/>
</dbReference>
<dbReference type="Proteomes" id="UP000295215">
    <property type="component" value="Unassembled WGS sequence"/>
</dbReference>
<evidence type="ECO:0000256" key="13">
    <source>
        <dbReference type="PIRNR" id="PIRNR000099"/>
    </source>
</evidence>
<evidence type="ECO:0000313" key="19">
    <source>
        <dbReference type="EMBL" id="TDS56914.1"/>
    </source>
</evidence>
<dbReference type="AlphaFoldDB" id="A0A4R7F170"/>
<evidence type="ECO:0000256" key="10">
    <source>
        <dbReference type="ARBA" id="ARBA00023102"/>
    </source>
</evidence>
<reference evidence="19 20" key="1">
    <citation type="submission" date="2019-03" db="EMBL/GenBank/DDBJ databases">
        <title>Genomic Encyclopedia of Archaeal and Bacterial Type Strains, Phase II (KMG-II): from individual species to whole genera.</title>
        <authorList>
            <person name="Goeker M."/>
        </authorList>
    </citation>
    <scope>NUCLEOTIDE SEQUENCE [LARGE SCALE GENOMIC DNA]</scope>
    <source>
        <strain evidence="19 20">DSM 28213</strain>
    </source>
</reference>
<name>A0A4R7F170_9FLAO</name>
<dbReference type="RefSeq" id="WP_133712847.1">
    <property type="nucleotide sequence ID" value="NZ_SOAG01000017.1"/>
</dbReference>
<comment type="caution">
    <text evidence="19">The sequence shown here is derived from an EMBL/GenBank/DDBJ whole genome shotgun (WGS) entry which is preliminary data.</text>
</comment>
<dbReference type="FunFam" id="1.20.5.1300:FF:000001">
    <property type="entry name" value="Histidine biosynthesis trifunctional protein"/>
    <property type="match status" value="1"/>
</dbReference>
<comment type="catalytic activity">
    <reaction evidence="11 12">
        <text>L-histidinol + 2 NAD(+) + H2O = L-histidine + 2 NADH + 3 H(+)</text>
        <dbReference type="Rhea" id="RHEA:20641"/>
        <dbReference type="ChEBI" id="CHEBI:15377"/>
        <dbReference type="ChEBI" id="CHEBI:15378"/>
        <dbReference type="ChEBI" id="CHEBI:57540"/>
        <dbReference type="ChEBI" id="CHEBI:57595"/>
        <dbReference type="ChEBI" id="CHEBI:57699"/>
        <dbReference type="ChEBI" id="CHEBI:57945"/>
        <dbReference type="EC" id="1.1.1.23"/>
    </reaction>
</comment>
<feature type="binding site" evidence="12 16">
    <location>
        <position position="258"/>
    </location>
    <ligand>
        <name>substrate</name>
    </ligand>
</feature>
<evidence type="ECO:0000256" key="12">
    <source>
        <dbReference type="HAMAP-Rule" id="MF_01024"/>
    </source>
</evidence>
<dbReference type="Pfam" id="PF00815">
    <property type="entry name" value="Histidinol_dh"/>
    <property type="match status" value="1"/>
</dbReference>
<feature type="binding site" evidence="12 17">
    <location>
        <position position="415"/>
    </location>
    <ligand>
        <name>Zn(2+)</name>
        <dbReference type="ChEBI" id="CHEBI:29105"/>
    </ligand>
</feature>